<evidence type="ECO:0000313" key="1">
    <source>
        <dbReference type="EMBL" id="QAA31255.1"/>
    </source>
</evidence>
<dbReference type="KEGG" id="cmah:C1I91_06120"/>
<dbReference type="EMBL" id="CP025746">
    <property type="protein sequence ID" value="QAA31255.1"/>
    <property type="molecule type" value="Genomic_DNA"/>
</dbReference>
<sequence>MGKNTYYKKIELDEQLLFDSEIARKYKIYRYKNNKNEIKNSLNAKLVTVIIEEYIQENNIKCEELYYPTFSGIARVYPESVYKPAIEQFLEKQCANESNQYYKAKNGAKYKFTYSISDFTTI</sequence>
<protein>
    <submittedName>
        <fullName evidence="1">Uncharacterized protein</fullName>
    </submittedName>
</protein>
<gene>
    <name evidence="1" type="ORF">C1I91_06120</name>
</gene>
<keyword evidence="2" id="KW-1185">Reference proteome</keyword>
<dbReference type="RefSeq" id="WP_128212037.1">
    <property type="nucleotide sequence ID" value="NZ_CP025746.1"/>
</dbReference>
<name>A0A3R5QWN2_9CLOT</name>
<reference evidence="1 2" key="1">
    <citation type="submission" date="2018-01" db="EMBL/GenBank/DDBJ databases">
        <title>Genome Sequencing and Assembly of Anaerobacter polyendosporus strain CT4.</title>
        <authorList>
            <person name="Tachaapaikoon C."/>
            <person name="Sutheeworapong S."/>
            <person name="Jenjaroenpun P."/>
            <person name="Wongsurawat T."/>
            <person name="Nookeaw I."/>
            <person name="Cheawchanlertfa P."/>
            <person name="Kosugi A."/>
            <person name="Cheevadhanarak S."/>
            <person name="Ratanakhanokchai K."/>
        </authorList>
    </citation>
    <scope>NUCLEOTIDE SEQUENCE [LARGE SCALE GENOMIC DNA]</scope>
    <source>
        <strain evidence="1 2">CT4</strain>
    </source>
</reference>
<evidence type="ECO:0000313" key="2">
    <source>
        <dbReference type="Proteomes" id="UP000286268"/>
    </source>
</evidence>
<dbReference type="AlphaFoldDB" id="A0A3R5QWN2"/>
<proteinExistence type="predicted"/>
<dbReference type="Proteomes" id="UP000286268">
    <property type="component" value="Chromosome"/>
</dbReference>
<accession>A0A3R5QWN2</accession>
<organism evidence="1 2">
    <name type="scientific">Clostridium manihotivorum</name>
    <dbReference type="NCBI Taxonomy" id="2320868"/>
    <lineage>
        <taxon>Bacteria</taxon>
        <taxon>Bacillati</taxon>
        <taxon>Bacillota</taxon>
        <taxon>Clostridia</taxon>
        <taxon>Eubacteriales</taxon>
        <taxon>Clostridiaceae</taxon>
        <taxon>Clostridium</taxon>
    </lineage>
</organism>